<dbReference type="PANTHER" id="PTHR43233">
    <property type="entry name" value="FAMILY N-ACETYLTRANSFERASE, PUTATIVE (AFU_ORTHOLOGUE AFUA_6G03350)-RELATED"/>
    <property type="match status" value="1"/>
</dbReference>
<keyword evidence="2" id="KW-0808">Transferase</keyword>
<dbReference type="EMBL" id="CACVAS010000170">
    <property type="protein sequence ID" value="CAA6828536.1"/>
    <property type="molecule type" value="Genomic_DNA"/>
</dbReference>
<organism evidence="2">
    <name type="scientific">uncultured Sulfurovum sp</name>
    <dbReference type="NCBI Taxonomy" id="269237"/>
    <lineage>
        <taxon>Bacteria</taxon>
        <taxon>Pseudomonadati</taxon>
        <taxon>Campylobacterota</taxon>
        <taxon>Epsilonproteobacteria</taxon>
        <taxon>Campylobacterales</taxon>
        <taxon>Sulfurovaceae</taxon>
        <taxon>Sulfurovum</taxon>
        <taxon>environmental samples</taxon>
    </lineage>
</organism>
<protein>
    <submittedName>
        <fullName evidence="2">GNAT family N-acetyltransferase</fullName>
    </submittedName>
</protein>
<sequence>MKEKTVKINYTTKQKITLQEFIDILNRSTLGERRPVDDEKCIQGMLDHADILVLAMDGEKIVGVARAISDFNYACYLSDLAVDVAYQKMGIGEELIKKVKEQLEEGCKIILLSAPAAVEYYPKVGFTQHPSAWVLA</sequence>
<dbReference type="InterPro" id="IPR016181">
    <property type="entry name" value="Acyl_CoA_acyltransferase"/>
</dbReference>
<dbReference type="GO" id="GO:0016747">
    <property type="term" value="F:acyltransferase activity, transferring groups other than amino-acyl groups"/>
    <property type="evidence" value="ECO:0007669"/>
    <property type="project" value="InterPro"/>
</dbReference>
<gene>
    <name evidence="2" type="ORF">HELGO_WM2033</name>
</gene>
<dbReference type="InterPro" id="IPR053144">
    <property type="entry name" value="Acetyltransferase_Butenolide"/>
</dbReference>
<dbReference type="Pfam" id="PF13673">
    <property type="entry name" value="Acetyltransf_10"/>
    <property type="match status" value="1"/>
</dbReference>
<dbReference type="AlphaFoldDB" id="A0A6S6U670"/>
<feature type="domain" description="N-acetyltransferase" evidence="1">
    <location>
        <begin position="8"/>
        <end position="136"/>
    </location>
</feature>
<name>A0A6S6U670_9BACT</name>
<dbReference type="CDD" id="cd04301">
    <property type="entry name" value="NAT_SF"/>
    <property type="match status" value="1"/>
</dbReference>
<dbReference type="PANTHER" id="PTHR43233:SF1">
    <property type="entry name" value="FAMILY N-ACETYLTRANSFERASE, PUTATIVE (AFU_ORTHOLOGUE AFUA_6G03350)-RELATED"/>
    <property type="match status" value="1"/>
</dbReference>
<reference evidence="2" key="1">
    <citation type="submission" date="2020-01" db="EMBL/GenBank/DDBJ databases">
        <authorList>
            <person name="Meier V. D."/>
            <person name="Meier V D."/>
        </authorList>
    </citation>
    <scope>NUCLEOTIDE SEQUENCE</scope>
    <source>
        <strain evidence="2">HLG_WM_MAG_01</strain>
    </source>
</reference>
<dbReference type="PROSITE" id="PS51186">
    <property type="entry name" value="GNAT"/>
    <property type="match status" value="1"/>
</dbReference>
<dbReference type="Gene3D" id="3.40.630.30">
    <property type="match status" value="1"/>
</dbReference>
<evidence type="ECO:0000259" key="1">
    <source>
        <dbReference type="PROSITE" id="PS51186"/>
    </source>
</evidence>
<accession>A0A6S6U670</accession>
<evidence type="ECO:0000313" key="2">
    <source>
        <dbReference type="EMBL" id="CAA6828536.1"/>
    </source>
</evidence>
<dbReference type="InterPro" id="IPR000182">
    <property type="entry name" value="GNAT_dom"/>
</dbReference>
<dbReference type="SUPFAM" id="SSF55729">
    <property type="entry name" value="Acyl-CoA N-acyltransferases (Nat)"/>
    <property type="match status" value="1"/>
</dbReference>
<proteinExistence type="predicted"/>